<comment type="similarity">
    <text evidence="1">Belongs to the short-chain dehydrogenases/reductases (SDR) family.</text>
</comment>
<dbReference type="Gene3D" id="3.40.50.720">
    <property type="entry name" value="NAD(P)-binding Rossmann-like Domain"/>
    <property type="match status" value="2"/>
</dbReference>
<proteinExistence type="inferred from homology"/>
<dbReference type="InterPro" id="IPR002347">
    <property type="entry name" value="SDR_fam"/>
</dbReference>
<feature type="domain" description="Gfo/Idh/MocA-like oxidoreductase N-terminal" evidence="3">
    <location>
        <begin position="329"/>
        <end position="408"/>
    </location>
</feature>
<keyword evidence="5" id="KW-1185">Reference proteome</keyword>
<dbReference type="AlphaFoldDB" id="A0ABD5WEU0"/>
<dbReference type="PRINTS" id="PR00080">
    <property type="entry name" value="SDRFAMILY"/>
</dbReference>
<dbReference type="Pfam" id="PF13561">
    <property type="entry name" value="adh_short_C2"/>
    <property type="match status" value="1"/>
</dbReference>
<dbReference type="InterPro" id="IPR000683">
    <property type="entry name" value="Gfo/Idh/MocA-like_OxRdtase_N"/>
</dbReference>
<evidence type="ECO:0000256" key="1">
    <source>
        <dbReference type="ARBA" id="ARBA00006484"/>
    </source>
</evidence>
<sequence>MSEPEDGTIWDLFDLTGRVAVVTGGPGKLGSQMCDALAEAGANVVVASRTYEDCREKADELTDRYNEAMAVSVDVTDEQAVEEMVEEVVDRFGKIDVLVNNAYNASGYGVPFEELTRDEWEQTLEGVLTQTFFCSQAALPAIRESDAGTIINIGSHYSVVAPDHRVYGDSDINNPPTYGSAKAGVIQFSRWLASYLASEGIRVNSVSPGGFYSEEMEDVEDYEEVFVPNYEHRTPLGRMGDDTDMKGIVAYLASDASKWMTGQNIVLDGGGRCGRRPRFGNRRRESGQRTPLLVRVHRQRLFGRGVRADRLGVIHDYLREKDASEFGFPGVRVTHAWTQDDAETDRLREAARIPNAAPDLESLGDAVDAVIVARDDYETHAEMVLPLLERGIPVFCDKPLTMDPGELADFRPYLERGQLMSCSGMRYAQALDEPRAHTDRFGRIELVRGTVINDWPKYGAHMLDAIFGVLDQRPVAVETATGGDVSEGHPAEGMPRTGTPRTDTPRPRFGWTAERSCRSIPWATCR</sequence>
<organism evidence="4 5">
    <name type="scientific">Halorussus caseinilyticus</name>
    <dbReference type="NCBI Taxonomy" id="3034025"/>
    <lineage>
        <taxon>Archaea</taxon>
        <taxon>Methanobacteriati</taxon>
        <taxon>Methanobacteriota</taxon>
        <taxon>Stenosarchaea group</taxon>
        <taxon>Halobacteria</taxon>
        <taxon>Halobacteriales</taxon>
        <taxon>Haladaptataceae</taxon>
        <taxon>Halorussus</taxon>
    </lineage>
</organism>
<reference evidence="4 5" key="1">
    <citation type="journal article" date="2019" name="Int. J. Syst. Evol. Microbiol.">
        <title>The Global Catalogue of Microorganisms (GCM) 10K type strain sequencing project: providing services to taxonomists for standard genome sequencing and annotation.</title>
        <authorList>
            <consortium name="The Broad Institute Genomics Platform"/>
            <consortium name="The Broad Institute Genome Sequencing Center for Infectious Disease"/>
            <person name="Wu L."/>
            <person name="Ma J."/>
        </authorList>
    </citation>
    <scope>NUCLEOTIDE SEQUENCE [LARGE SCALE GENOMIC DNA]</scope>
    <source>
        <strain evidence="4 5">DT72</strain>
    </source>
</reference>
<evidence type="ECO:0000259" key="3">
    <source>
        <dbReference type="Pfam" id="PF01408"/>
    </source>
</evidence>
<dbReference type="RefSeq" id="WP_382208578.1">
    <property type="nucleotide sequence ID" value="NZ_JBHSZH010000001.1"/>
</dbReference>
<gene>
    <name evidence="4" type="ORF">ACFQJ6_01805</name>
</gene>
<name>A0ABD5WEU0_9EURY</name>
<dbReference type="Pfam" id="PF01408">
    <property type="entry name" value="GFO_IDH_MocA"/>
    <property type="match status" value="1"/>
</dbReference>
<dbReference type="Proteomes" id="UP001596407">
    <property type="component" value="Unassembled WGS sequence"/>
</dbReference>
<evidence type="ECO:0000256" key="2">
    <source>
        <dbReference type="SAM" id="MobiDB-lite"/>
    </source>
</evidence>
<dbReference type="Gene3D" id="3.30.360.10">
    <property type="entry name" value="Dihydrodipicolinate Reductase, domain 2"/>
    <property type="match status" value="1"/>
</dbReference>
<protein>
    <submittedName>
        <fullName evidence="4">SDR family oxidoreductase</fullName>
    </submittedName>
</protein>
<feature type="region of interest" description="Disordered" evidence="2">
    <location>
        <begin position="480"/>
        <end position="510"/>
    </location>
</feature>
<comment type="caution">
    <text evidence="4">The sequence shown here is derived from an EMBL/GenBank/DDBJ whole genome shotgun (WGS) entry which is preliminary data.</text>
</comment>
<dbReference type="FunFam" id="3.40.50.720:FF:000084">
    <property type="entry name" value="Short-chain dehydrogenase reductase"/>
    <property type="match status" value="1"/>
</dbReference>
<evidence type="ECO:0000313" key="4">
    <source>
        <dbReference type="EMBL" id="MFC7079057.1"/>
    </source>
</evidence>
<dbReference type="PANTHER" id="PTHR42760:SF40">
    <property type="entry name" value="3-OXOACYL-[ACYL-CARRIER-PROTEIN] REDUCTASE, CHLOROPLASTIC"/>
    <property type="match status" value="1"/>
</dbReference>
<evidence type="ECO:0000313" key="5">
    <source>
        <dbReference type="Proteomes" id="UP001596407"/>
    </source>
</evidence>
<dbReference type="InterPro" id="IPR036291">
    <property type="entry name" value="NAD(P)-bd_dom_sf"/>
</dbReference>
<dbReference type="SUPFAM" id="SSF51735">
    <property type="entry name" value="NAD(P)-binding Rossmann-fold domains"/>
    <property type="match status" value="2"/>
</dbReference>
<dbReference type="EMBL" id="JBHSZH010000001">
    <property type="protein sequence ID" value="MFC7079057.1"/>
    <property type="molecule type" value="Genomic_DNA"/>
</dbReference>
<dbReference type="PANTHER" id="PTHR42760">
    <property type="entry name" value="SHORT-CHAIN DEHYDROGENASES/REDUCTASES FAMILY MEMBER"/>
    <property type="match status" value="1"/>
</dbReference>
<dbReference type="PRINTS" id="PR00081">
    <property type="entry name" value="GDHRDH"/>
</dbReference>
<accession>A0ABD5WEU0</accession>